<dbReference type="EMBL" id="JANJYJ010000008">
    <property type="protein sequence ID" value="KAK3194600.1"/>
    <property type="molecule type" value="Genomic_DNA"/>
</dbReference>
<dbReference type="PANTHER" id="PTHR33868:SF2">
    <property type="entry name" value="EXPRESSED PROTEIN"/>
    <property type="match status" value="1"/>
</dbReference>
<accession>A0AAD9ZWK9</accession>
<reference evidence="1" key="1">
    <citation type="journal article" date="2023" name="Plant J.">
        <title>Genome sequences and population genomics provide insights into the demographic history, inbreeding, and mutation load of two 'living fossil' tree species of Dipteronia.</title>
        <authorList>
            <person name="Feng Y."/>
            <person name="Comes H.P."/>
            <person name="Chen J."/>
            <person name="Zhu S."/>
            <person name="Lu R."/>
            <person name="Zhang X."/>
            <person name="Li P."/>
            <person name="Qiu J."/>
            <person name="Olsen K.M."/>
            <person name="Qiu Y."/>
        </authorList>
    </citation>
    <scope>NUCLEOTIDE SEQUENCE</scope>
    <source>
        <strain evidence="1">NBL</strain>
    </source>
</reference>
<sequence>MPVMEKLRMFVAQEPVVAASCLITGVDKCIQNVMAVAEARAVWQRTANCCFVLEDKRAPKLACCQSSSSSSKQVEMQVLVLCSMKCRQDLFELLS</sequence>
<proteinExistence type="predicted"/>
<keyword evidence="2" id="KW-1185">Reference proteome</keyword>
<evidence type="ECO:0000313" key="1">
    <source>
        <dbReference type="EMBL" id="KAK3194600.1"/>
    </source>
</evidence>
<dbReference type="PANTHER" id="PTHR33868">
    <property type="entry name" value="EXPRESSED PROTEIN"/>
    <property type="match status" value="1"/>
</dbReference>
<dbReference type="Proteomes" id="UP001281410">
    <property type="component" value="Unassembled WGS sequence"/>
</dbReference>
<comment type="caution">
    <text evidence="1">The sequence shown here is derived from an EMBL/GenBank/DDBJ whole genome shotgun (WGS) entry which is preliminary data.</text>
</comment>
<organism evidence="1 2">
    <name type="scientific">Dipteronia sinensis</name>
    <dbReference type="NCBI Taxonomy" id="43782"/>
    <lineage>
        <taxon>Eukaryota</taxon>
        <taxon>Viridiplantae</taxon>
        <taxon>Streptophyta</taxon>
        <taxon>Embryophyta</taxon>
        <taxon>Tracheophyta</taxon>
        <taxon>Spermatophyta</taxon>
        <taxon>Magnoliopsida</taxon>
        <taxon>eudicotyledons</taxon>
        <taxon>Gunneridae</taxon>
        <taxon>Pentapetalae</taxon>
        <taxon>rosids</taxon>
        <taxon>malvids</taxon>
        <taxon>Sapindales</taxon>
        <taxon>Sapindaceae</taxon>
        <taxon>Hippocastanoideae</taxon>
        <taxon>Acereae</taxon>
        <taxon>Dipteronia</taxon>
    </lineage>
</organism>
<gene>
    <name evidence="1" type="ORF">Dsin_025910</name>
</gene>
<protein>
    <submittedName>
        <fullName evidence="1">Uncharacterized protein</fullName>
    </submittedName>
</protein>
<evidence type="ECO:0000313" key="2">
    <source>
        <dbReference type="Proteomes" id="UP001281410"/>
    </source>
</evidence>
<dbReference type="AlphaFoldDB" id="A0AAD9ZWK9"/>
<name>A0AAD9ZWK9_9ROSI</name>